<feature type="compositionally biased region" description="Polar residues" evidence="1">
    <location>
        <begin position="1"/>
        <end position="35"/>
    </location>
</feature>
<reference evidence="2 3" key="2">
    <citation type="submission" date="2018-11" db="EMBL/GenBank/DDBJ databases">
        <authorList>
            <consortium name="Pathogen Informatics"/>
        </authorList>
    </citation>
    <scope>NUCLEOTIDE SEQUENCE [LARGE SCALE GENOMIC DNA]</scope>
    <source>
        <strain evidence="2">Dakar</strain>
        <strain evidence="3">Dakar, Senegal</strain>
    </source>
</reference>
<evidence type="ECO:0000313" key="2">
    <source>
        <dbReference type="EMBL" id="VDP78611.1"/>
    </source>
</evidence>
<dbReference type="EMBL" id="UZAK01049062">
    <property type="protein sequence ID" value="VDP78611.1"/>
    <property type="molecule type" value="Genomic_DNA"/>
</dbReference>
<dbReference type="Proteomes" id="UP000279833">
    <property type="component" value="Unassembled WGS sequence"/>
</dbReference>
<evidence type="ECO:0000313" key="3">
    <source>
        <dbReference type="Proteomes" id="UP000279833"/>
    </source>
</evidence>
<dbReference type="WBParaSite" id="SCUD_0002234801-mRNA-1">
    <property type="protein sequence ID" value="SCUD_0002234801-mRNA-1"/>
    <property type="gene ID" value="SCUD_0002234801"/>
</dbReference>
<protein>
    <submittedName>
        <fullName evidence="4">HECT domain-containing protein</fullName>
    </submittedName>
</protein>
<name>A0A183L4T3_9TREM</name>
<keyword evidence="3" id="KW-1185">Reference proteome</keyword>
<evidence type="ECO:0000256" key="1">
    <source>
        <dbReference type="SAM" id="MobiDB-lite"/>
    </source>
</evidence>
<reference evidence="4" key="1">
    <citation type="submission" date="2016-06" db="UniProtKB">
        <authorList>
            <consortium name="WormBaseParasite"/>
        </authorList>
    </citation>
    <scope>IDENTIFICATION</scope>
</reference>
<dbReference type="AlphaFoldDB" id="A0A183L4T3"/>
<organism evidence="4">
    <name type="scientific">Schistosoma curassoni</name>
    <dbReference type="NCBI Taxonomy" id="6186"/>
    <lineage>
        <taxon>Eukaryota</taxon>
        <taxon>Metazoa</taxon>
        <taxon>Spiralia</taxon>
        <taxon>Lophotrochozoa</taxon>
        <taxon>Platyhelminthes</taxon>
        <taxon>Trematoda</taxon>
        <taxon>Digenea</taxon>
        <taxon>Strigeidida</taxon>
        <taxon>Schistosomatoidea</taxon>
        <taxon>Schistosomatidae</taxon>
        <taxon>Schistosoma</taxon>
    </lineage>
</organism>
<feature type="region of interest" description="Disordered" evidence="1">
    <location>
        <begin position="1"/>
        <end position="49"/>
    </location>
</feature>
<dbReference type="STRING" id="6186.A0A183L4T3"/>
<evidence type="ECO:0000313" key="4">
    <source>
        <dbReference type="WBParaSite" id="SCUD_0002234801-mRNA-1"/>
    </source>
</evidence>
<feature type="compositionally biased region" description="Low complexity" evidence="1">
    <location>
        <begin position="39"/>
        <end position="49"/>
    </location>
</feature>
<sequence>MLNENCSSLPSHTQSTNITTTIGNSEDNELTNQSDTSKTRPTSSMSTSSTALQVINNGMTLALHYLGIQRLHKLCKIIYPVTNDPDYTEQMLNNNSDVPCDSEDNVDDESLESMIAEITPAQALSTFIKLVKSWVTKVLNPAGAANSSTQKLTAVNFPHAKDLVILLPLLVKLCRARASIGSEVTIPDVNKINPYSGLSRVLAWLLRLMRAPIPLRGSSEINSTNVLATSARVQLINQAIWLAHLIGSNSLPHNPQALDAELALDDLILALSSDLTTVLGNVAGVKVCVFTFKKLSVIYFQCFWLIFIDFKLYD</sequence>
<accession>A0A183L4T3</accession>
<gene>
    <name evidence="2" type="ORF">SCUD_LOCUS22345</name>
</gene>
<proteinExistence type="predicted"/>